<keyword evidence="2" id="KW-0808">Transferase</keyword>
<dbReference type="Gene3D" id="3.30.200.20">
    <property type="entry name" value="Phosphorylase Kinase, domain 1"/>
    <property type="match status" value="1"/>
</dbReference>
<keyword evidence="4 8" id="KW-0418">Kinase</keyword>
<dbReference type="InterPro" id="IPR008271">
    <property type="entry name" value="Ser/Thr_kinase_AS"/>
</dbReference>
<dbReference type="PROSITE" id="PS00107">
    <property type="entry name" value="PROTEIN_KINASE_ATP"/>
    <property type="match status" value="1"/>
</dbReference>
<dbReference type="InterPro" id="IPR011009">
    <property type="entry name" value="Kinase-like_dom_sf"/>
</dbReference>
<dbReference type="GO" id="GO:0004674">
    <property type="term" value="F:protein serine/threonine kinase activity"/>
    <property type="evidence" value="ECO:0007669"/>
    <property type="project" value="UniProtKB-KW"/>
</dbReference>
<name>A0A7C2G5R2_9DEIN</name>
<keyword evidence="5 6" id="KW-0067">ATP-binding</keyword>
<proteinExistence type="predicted"/>
<dbReference type="PANTHER" id="PTHR24345:SF91">
    <property type="entry name" value="SERINE_THREONINE-PROTEIN KINASE PLK4"/>
    <property type="match status" value="1"/>
</dbReference>
<organism evidence="8">
    <name type="scientific">Thermus islandicus</name>
    <dbReference type="NCBI Taxonomy" id="540988"/>
    <lineage>
        <taxon>Bacteria</taxon>
        <taxon>Thermotogati</taxon>
        <taxon>Deinococcota</taxon>
        <taxon>Deinococci</taxon>
        <taxon>Thermales</taxon>
        <taxon>Thermaceae</taxon>
        <taxon>Thermus</taxon>
    </lineage>
</organism>
<reference evidence="8" key="1">
    <citation type="journal article" date="2020" name="mSystems">
        <title>Genome- and Community-Level Interaction Insights into Carbon Utilization and Element Cycling Functions of Hydrothermarchaeota in Hydrothermal Sediment.</title>
        <authorList>
            <person name="Zhou Z."/>
            <person name="Liu Y."/>
            <person name="Xu W."/>
            <person name="Pan J."/>
            <person name="Luo Z.H."/>
            <person name="Li M."/>
        </authorList>
    </citation>
    <scope>NUCLEOTIDE SEQUENCE [LARGE SCALE GENOMIC DNA]</scope>
    <source>
        <strain evidence="8">SpSt-246</strain>
    </source>
</reference>
<feature type="binding site" evidence="6">
    <location>
        <position position="37"/>
    </location>
    <ligand>
        <name>ATP</name>
        <dbReference type="ChEBI" id="CHEBI:30616"/>
    </ligand>
</feature>
<gene>
    <name evidence="8" type="ORF">ENP73_09890</name>
</gene>
<evidence type="ECO:0000256" key="1">
    <source>
        <dbReference type="ARBA" id="ARBA00022527"/>
    </source>
</evidence>
<dbReference type="SMART" id="SM00220">
    <property type="entry name" value="S_TKc"/>
    <property type="match status" value="1"/>
</dbReference>
<evidence type="ECO:0000256" key="2">
    <source>
        <dbReference type="ARBA" id="ARBA00022679"/>
    </source>
</evidence>
<keyword evidence="1 8" id="KW-0723">Serine/threonine-protein kinase</keyword>
<accession>A0A7C2G5R2</accession>
<dbReference type="InterPro" id="IPR000719">
    <property type="entry name" value="Prot_kinase_dom"/>
</dbReference>
<dbReference type="AlphaFoldDB" id="A0A7C2G5R2"/>
<protein>
    <submittedName>
        <fullName evidence="8">Serine/threonine protein kinase</fullName>
    </submittedName>
</protein>
<dbReference type="InterPro" id="IPR017441">
    <property type="entry name" value="Protein_kinase_ATP_BS"/>
</dbReference>
<evidence type="ECO:0000256" key="5">
    <source>
        <dbReference type="ARBA" id="ARBA00022840"/>
    </source>
</evidence>
<dbReference type="GO" id="GO:0005524">
    <property type="term" value="F:ATP binding"/>
    <property type="evidence" value="ECO:0007669"/>
    <property type="project" value="UniProtKB-UniRule"/>
</dbReference>
<keyword evidence="3 6" id="KW-0547">Nucleotide-binding</keyword>
<dbReference type="Gene3D" id="1.10.510.10">
    <property type="entry name" value="Transferase(Phosphotransferase) domain 1"/>
    <property type="match status" value="1"/>
</dbReference>
<evidence type="ECO:0000313" key="8">
    <source>
        <dbReference type="EMBL" id="HEH83244.1"/>
    </source>
</evidence>
<dbReference type="SUPFAM" id="SSF56112">
    <property type="entry name" value="Protein kinase-like (PK-like)"/>
    <property type="match status" value="1"/>
</dbReference>
<evidence type="ECO:0000259" key="7">
    <source>
        <dbReference type="PROSITE" id="PS50011"/>
    </source>
</evidence>
<feature type="domain" description="Protein kinase" evidence="7">
    <location>
        <begin position="9"/>
        <end position="260"/>
    </location>
</feature>
<dbReference type="Pfam" id="PF00069">
    <property type="entry name" value="Pkinase"/>
    <property type="match status" value="1"/>
</dbReference>
<evidence type="ECO:0000256" key="6">
    <source>
        <dbReference type="PROSITE-ProRule" id="PRU10141"/>
    </source>
</evidence>
<evidence type="ECO:0000256" key="4">
    <source>
        <dbReference type="ARBA" id="ARBA00022777"/>
    </source>
</evidence>
<sequence length="273" mass="30766">MTSLRRRDFRLLMLLGLGQSAQVYLAEAPTGEKVALKLPHKEVRQDPKRGERFAREVSLALSLKHPHLVRGLAGVPFGEEAFLALEYFPQGTLEAHLLRHPLPREEAAKALLHVGEALLYLHEKGLLHQDVKPSNVFVGDGVYKLGDLGTLRPLLDRTPEYAGSPHYLAPELFLGGLPSEKSEAYAFGVMAYELLTGRRPFRGETLEEIRDAHLFLPPPPTGLPPRLDKALRRLLAKNPEERLGLKAFLEVLRQAPEPTPARPQPKKRFRFWR</sequence>
<dbReference type="PANTHER" id="PTHR24345">
    <property type="entry name" value="SERINE/THREONINE-PROTEIN KINASE PLK"/>
    <property type="match status" value="1"/>
</dbReference>
<dbReference type="PROSITE" id="PS00108">
    <property type="entry name" value="PROTEIN_KINASE_ST"/>
    <property type="match status" value="1"/>
</dbReference>
<dbReference type="EMBL" id="DSKL01000390">
    <property type="protein sequence ID" value="HEH83244.1"/>
    <property type="molecule type" value="Genomic_DNA"/>
</dbReference>
<comment type="caution">
    <text evidence="8">The sequence shown here is derived from an EMBL/GenBank/DDBJ whole genome shotgun (WGS) entry which is preliminary data.</text>
</comment>
<dbReference type="CDD" id="cd14014">
    <property type="entry name" value="STKc_PknB_like"/>
    <property type="match status" value="1"/>
</dbReference>
<evidence type="ECO:0000256" key="3">
    <source>
        <dbReference type="ARBA" id="ARBA00022741"/>
    </source>
</evidence>
<dbReference type="PROSITE" id="PS50011">
    <property type="entry name" value="PROTEIN_KINASE_DOM"/>
    <property type="match status" value="1"/>
</dbReference>